<evidence type="ECO:0000313" key="9">
    <source>
        <dbReference type="Proteomes" id="UP001530293"/>
    </source>
</evidence>
<dbReference type="InterPro" id="IPR013083">
    <property type="entry name" value="Znf_RING/FYVE/PHD"/>
</dbReference>
<keyword evidence="9" id="KW-1185">Reference proteome</keyword>
<organism evidence="8 9">
    <name type="scientific">Discostella pseudostelligera</name>
    <dbReference type="NCBI Taxonomy" id="259834"/>
    <lineage>
        <taxon>Eukaryota</taxon>
        <taxon>Sar</taxon>
        <taxon>Stramenopiles</taxon>
        <taxon>Ochrophyta</taxon>
        <taxon>Bacillariophyta</taxon>
        <taxon>Coscinodiscophyceae</taxon>
        <taxon>Thalassiosirophycidae</taxon>
        <taxon>Stephanodiscales</taxon>
        <taxon>Stephanodiscaceae</taxon>
        <taxon>Discostella</taxon>
    </lineage>
</organism>
<proteinExistence type="predicted"/>
<sequence length="929" mass="102902">MIRSYAAAIKNISSTGYVASGTTNSSVTVVEANDNSSSVAEATDFAAAPASSVNDSFTPCTQPSFSPGRMVKAPRPSDAKEFAIVCSCRERSRLQIFKDLETREQEFPTLIGISDNGTDLAPLPTIKDECNAHTPVFSDVDAVEKVSDVDAVEKVSDVDAVEKFYYIIPDPDEVNEHISPVSTTYPIALRGGGDPDGPSPNSFHPFVSTHPVGPSMNSPVNLHGGGSTSSKVDDFKKRKLPFIPTLDETATNSATTSSNPTTSKRFRKPFISFAAESSCDLIQSHLRLMNFDVTKEFVTSMWTGDSEITMLRIIEILSPKEETKDAAMAATAPASASPTSTHYDMMDESISSLMKENDDWCYKCCKGGVLICCDGCVRSFHENCHYPRIDNSRPDDEWYCYLCTNPKGDKESDEDNDATKDEGLLPEKQPSCSSKNVQPSSTSDDESDYEFIEEEEDDLEEDKEEEYADVDDKNKDNIRDEENDETTENLVEVWDVEENDVINVNLNEEEVKIAEEDVEIYEEGSSSSLVTAETLEKNIKSMISSGQVIDTPVKKKLRQDFNKIPTRSSFAGRKFHRQLVFKPTNVFCESDVPSVLEIQKGLKMIDVDTRHTIFEQIHPMHLRRLYCELKHGHMVYLGNNGHVVMARSEGPNRNLMIAEKDFPPDPHGGDYRQIVLTPCLDRVWDSYRDNDAFMSSFATPLEDRQLVIPKRPRLVAYQHEILNSPYQLTMSTIIQPITISIIYDGQELSFNDSTKKEHQKTKMGSAIVMTGVVPLKDVISQCKQVGSAIVMARVVPLKDVISQYTYMGSAFVMANVVPLKDVISQYAQVGSAEIILASIVALKDVISQCTQVGRAVVMANVVLLKDVISQNTHLGSAKIMAHSVLLKDVISQYSQVGSAIVMARVVLLKDVIRQYIEGGSAIVIEIAKI</sequence>
<dbReference type="AlphaFoldDB" id="A0ABD3M262"/>
<feature type="domain" description="PHD-type" evidence="7">
    <location>
        <begin position="358"/>
        <end position="406"/>
    </location>
</feature>
<dbReference type="PROSITE" id="PS01359">
    <property type="entry name" value="ZF_PHD_1"/>
    <property type="match status" value="1"/>
</dbReference>
<evidence type="ECO:0000313" key="8">
    <source>
        <dbReference type="EMBL" id="KAL3758058.1"/>
    </source>
</evidence>
<dbReference type="CDD" id="cd15541">
    <property type="entry name" value="PHD_TIF1_like"/>
    <property type="match status" value="1"/>
</dbReference>
<keyword evidence="3 5" id="KW-0863">Zinc-finger</keyword>
<evidence type="ECO:0000256" key="3">
    <source>
        <dbReference type="ARBA" id="ARBA00022771"/>
    </source>
</evidence>
<dbReference type="InterPro" id="IPR011011">
    <property type="entry name" value="Znf_FYVE_PHD"/>
</dbReference>
<dbReference type="Gene3D" id="3.30.40.10">
    <property type="entry name" value="Zinc/RING finger domain, C3HC4 (zinc finger)"/>
    <property type="match status" value="1"/>
</dbReference>
<evidence type="ECO:0000256" key="5">
    <source>
        <dbReference type="PROSITE-ProRule" id="PRU00146"/>
    </source>
</evidence>
<evidence type="ECO:0000256" key="2">
    <source>
        <dbReference type="ARBA" id="ARBA00022723"/>
    </source>
</evidence>
<dbReference type="PROSITE" id="PS50016">
    <property type="entry name" value="ZF_PHD_2"/>
    <property type="match status" value="1"/>
</dbReference>
<keyword evidence="4" id="KW-0862">Zinc</keyword>
<protein>
    <recommendedName>
        <fullName evidence="7">PHD-type domain-containing protein</fullName>
    </recommendedName>
</protein>
<feature type="compositionally biased region" description="Polar residues" evidence="6">
    <location>
        <begin position="430"/>
        <end position="442"/>
    </location>
</feature>
<feature type="compositionally biased region" description="Basic and acidic residues" evidence="6">
    <location>
        <begin position="470"/>
        <end position="480"/>
    </location>
</feature>
<dbReference type="GO" id="GO:0008270">
    <property type="term" value="F:zinc ion binding"/>
    <property type="evidence" value="ECO:0007669"/>
    <property type="project" value="UniProtKB-KW"/>
</dbReference>
<gene>
    <name evidence="8" type="ORF">ACHAWU_002991</name>
</gene>
<evidence type="ECO:0000259" key="7">
    <source>
        <dbReference type="PROSITE" id="PS50016"/>
    </source>
</evidence>
<dbReference type="SMART" id="SM00249">
    <property type="entry name" value="PHD"/>
    <property type="match status" value="1"/>
</dbReference>
<reference evidence="8 9" key="1">
    <citation type="submission" date="2024-10" db="EMBL/GenBank/DDBJ databases">
        <title>Updated reference genomes for cyclostephanoid diatoms.</title>
        <authorList>
            <person name="Roberts W.R."/>
            <person name="Alverson A.J."/>
        </authorList>
    </citation>
    <scope>NUCLEOTIDE SEQUENCE [LARGE SCALE GENOMIC DNA]</scope>
    <source>
        <strain evidence="8 9">AJA232-27</strain>
    </source>
</reference>
<feature type="region of interest" description="Disordered" evidence="6">
    <location>
        <begin position="409"/>
        <end position="487"/>
    </location>
</feature>
<dbReference type="EMBL" id="JALLBG020000242">
    <property type="protein sequence ID" value="KAL3758058.1"/>
    <property type="molecule type" value="Genomic_DNA"/>
</dbReference>
<dbReference type="InterPro" id="IPR019787">
    <property type="entry name" value="Znf_PHD-finger"/>
</dbReference>
<dbReference type="InterPro" id="IPR019786">
    <property type="entry name" value="Zinc_finger_PHD-type_CS"/>
</dbReference>
<dbReference type="GO" id="GO:0005634">
    <property type="term" value="C:nucleus"/>
    <property type="evidence" value="ECO:0007669"/>
    <property type="project" value="UniProtKB-SubCell"/>
</dbReference>
<dbReference type="Proteomes" id="UP001530293">
    <property type="component" value="Unassembled WGS sequence"/>
</dbReference>
<comment type="caution">
    <text evidence="8">The sequence shown here is derived from an EMBL/GenBank/DDBJ whole genome shotgun (WGS) entry which is preliminary data.</text>
</comment>
<dbReference type="PANTHER" id="PTHR45915">
    <property type="entry name" value="TRANSCRIPTION INTERMEDIARY FACTOR"/>
    <property type="match status" value="1"/>
</dbReference>
<dbReference type="InterPro" id="IPR001965">
    <property type="entry name" value="Znf_PHD"/>
</dbReference>
<evidence type="ECO:0000256" key="4">
    <source>
        <dbReference type="ARBA" id="ARBA00022833"/>
    </source>
</evidence>
<accession>A0ABD3M262</accession>
<dbReference type="SUPFAM" id="SSF57903">
    <property type="entry name" value="FYVE/PHD zinc finger"/>
    <property type="match status" value="1"/>
</dbReference>
<name>A0ABD3M262_9STRA</name>
<evidence type="ECO:0000256" key="1">
    <source>
        <dbReference type="ARBA" id="ARBA00004123"/>
    </source>
</evidence>
<dbReference type="PANTHER" id="PTHR45915:SF6">
    <property type="entry name" value="E3 UBIQUITIN-PROTEIN LIGASE TRIM33"/>
    <property type="match status" value="1"/>
</dbReference>
<comment type="subcellular location">
    <subcellularLocation>
        <location evidence="1">Nucleus</location>
    </subcellularLocation>
</comment>
<evidence type="ECO:0000256" key="6">
    <source>
        <dbReference type="SAM" id="MobiDB-lite"/>
    </source>
</evidence>
<keyword evidence="2" id="KW-0479">Metal-binding</keyword>
<feature type="compositionally biased region" description="Acidic residues" evidence="6">
    <location>
        <begin position="443"/>
        <end position="469"/>
    </location>
</feature>